<feature type="compositionally biased region" description="Polar residues" evidence="13">
    <location>
        <begin position="427"/>
        <end position="440"/>
    </location>
</feature>
<evidence type="ECO:0000256" key="12">
    <source>
        <dbReference type="ARBA" id="ARBA00076542"/>
    </source>
</evidence>
<protein>
    <recommendedName>
        <fullName evidence="10">Protein phosphatase 1 regulatory subunit 3A</fullName>
    </recommendedName>
    <alternativeName>
        <fullName evidence="11">Protein phosphatase 1 glycogen-associated regulatory subunit</fullName>
    </alternativeName>
    <alternativeName>
        <fullName evidence="12">Protein phosphatase type-1 glycogen targeting subunit</fullName>
    </alternativeName>
</protein>
<dbReference type="Gene3D" id="2.60.40.2440">
    <property type="entry name" value="Carbohydrate binding type-21 domain"/>
    <property type="match status" value="1"/>
</dbReference>
<reference evidence="16" key="2">
    <citation type="submission" date="2025-08" db="UniProtKB">
        <authorList>
            <consortium name="Ensembl"/>
        </authorList>
    </citation>
    <scope>IDENTIFICATION</scope>
    <source>
        <strain evidence="16">Thoroughbred</strain>
    </source>
</reference>
<evidence type="ECO:0000256" key="11">
    <source>
        <dbReference type="ARBA" id="ARBA00075720"/>
    </source>
</evidence>
<evidence type="ECO:0000256" key="10">
    <source>
        <dbReference type="ARBA" id="ARBA00070078"/>
    </source>
</evidence>
<keyword evidence="3" id="KW-0321">Glycogen metabolism</keyword>
<evidence type="ECO:0000259" key="15">
    <source>
        <dbReference type="PROSITE" id="PS51159"/>
    </source>
</evidence>
<accession>A0A5F5Q4B8</accession>
<keyword evidence="5 14" id="KW-1133">Transmembrane helix</keyword>
<dbReference type="CDD" id="cd22255">
    <property type="entry name" value="PBD_PPP1R3A"/>
    <property type="match status" value="1"/>
</dbReference>
<dbReference type="GO" id="GO:0000164">
    <property type="term" value="C:protein phosphatase type 1 complex"/>
    <property type="evidence" value="ECO:0000318"/>
    <property type="project" value="GO_Central"/>
</dbReference>
<keyword evidence="4 14" id="KW-0812">Transmembrane</keyword>
<evidence type="ECO:0000256" key="9">
    <source>
        <dbReference type="ARBA" id="ARBA00063069"/>
    </source>
</evidence>
<feature type="region of interest" description="Disordered" evidence="13">
    <location>
        <begin position="528"/>
        <end position="547"/>
    </location>
</feature>
<dbReference type="InterPro" id="IPR005036">
    <property type="entry name" value="CBM21_dom"/>
</dbReference>
<evidence type="ECO:0007829" key="19">
    <source>
        <dbReference type="PeptideAtlas" id="A0A5F5Q4B8"/>
    </source>
</evidence>
<proteinExistence type="evidence at protein level"/>
<dbReference type="Proteomes" id="UP000002281">
    <property type="component" value="Chromosome 4"/>
</dbReference>
<feature type="domain" description="CBM21" evidence="15">
    <location>
        <begin position="124"/>
        <end position="232"/>
    </location>
</feature>
<comment type="subunit">
    <text evidence="9">Interacts with PPP1CC catalytic subunit of PP1, and associates with glycogen.</text>
</comment>
<dbReference type="InterPro" id="IPR038175">
    <property type="entry name" value="CBM21_dom_sf"/>
</dbReference>
<evidence type="ECO:0000256" key="5">
    <source>
        <dbReference type="ARBA" id="ARBA00022989"/>
    </source>
</evidence>
<feature type="region of interest" description="Disordered" evidence="13">
    <location>
        <begin position="980"/>
        <end position="1018"/>
    </location>
</feature>
<dbReference type="GO" id="GO:0008157">
    <property type="term" value="F:protein phosphatase 1 binding"/>
    <property type="evidence" value="ECO:0000318"/>
    <property type="project" value="GO_Central"/>
</dbReference>
<dbReference type="Ensembl" id="ENSECAT00000072033.2">
    <property type="protein sequence ID" value="ENSECAP00000054947.2"/>
    <property type="gene ID" value="ENSECAG00000023243.4"/>
</dbReference>
<feature type="region of interest" description="Disordered" evidence="13">
    <location>
        <begin position="934"/>
        <end position="956"/>
    </location>
</feature>
<feature type="region of interest" description="Disordered" evidence="13">
    <location>
        <begin position="1"/>
        <end position="61"/>
    </location>
</feature>
<gene>
    <name evidence="16 18" type="primary">PPP1R3A</name>
</gene>
<dbReference type="FunFam" id="2.60.40.2440:FF:000004">
    <property type="entry name" value="protein phosphatase 1 regulatory subunit 3A"/>
    <property type="match status" value="1"/>
</dbReference>
<evidence type="ECO:0000256" key="13">
    <source>
        <dbReference type="SAM" id="MobiDB-lite"/>
    </source>
</evidence>
<organism evidence="16 17">
    <name type="scientific">Equus caballus</name>
    <name type="common">Horse</name>
    <dbReference type="NCBI Taxonomy" id="9796"/>
    <lineage>
        <taxon>Eukaryota</taxon>
        <taxon>Metazoa</taxon>
        <taxon>Chordata</taxon>
        <taxon>Craniata</taxon>
        <taxon>Vertebrata</taxon>
        <taxon>Euteleostomi</taxon>
        <taxon>Mammalia</taxon>
        <taxon>Eutheria</taxon>
        <taxon>Laurasiatheria</taxon>
        <taxon>Perissodactyla</taxon>
        <taxon>Equidae</taxon>
        <taxon>Equus</taxon>
    </lineage>
</organism>
<dbReference type="VGNC" id="VGNC:21768">
    <property type="gene designation" value="PPP1R3A"/>
</dbReference>
<evidence type="ECO:0000313" key="17">
    <source>
        <dbReference type="Proteomes" id="UP000002281"/>
    </source>
</evidence>
<dbReference type="PANTHER" id="PTHR12307:SF2">
    <property type="entry name" value="PROTEIN PHOSPHATASE 1 REGULATORY SUBUNIT 3A"/>
    <property type="match status" value="1"/>
</dbReference>
<keyword evidence="17" id="KW-1185">Reference proteome</keyword>
<evidence type="ECO:0000256" key="3">
    <source>
        <dbReference type="ARBA" id="ARBA00022600"/>
    </source>
</evidence>
<dbReference type="GO" id="GO:0005979">
    <property type="term" value="P:regulation of glycogen biosynthetic process"/>
    <property type="evidence" value="ECO:0000318"/>
    <property type="project" value="GO_Central"/>
</dbReference>
<evidence type="ECO:0000313" key="16">
    <source>
        <dbReference type="Ensembl" id="ENSECAP00000054947.2"/>
    </source>
</evidence>
<feature type="compositionally biased region" description="Polar residues" evidence="13">
    <location>
        <begin position="934"/>
        <end position="947"/>
    </location>
</feature>
<dbReference type="AlphaFoldDB" id="A0A5F5Q4B8"/>
<evidence type="ECO:0000256" key="14">
    <source>
        <dbReference type="SAM" id="Phobius"/>
    </source>
</evidence>
<feature type="compositionally biased region" description="Polar residues" evidence="13">
    <location>
        <begin position="1"/>
        <end position="12"/>
    </location>
</feature>
<evidence type="ECO:0000256" key="4">
    <source>
        <dbReference type="ARBA" id="ARBA00022692"/>
    </source>
</evidence>
<reference evidence="16" key="3">
    <citation type="submission" date="2025-09" db="UniProtKB">
        <authorList>
            <consortium name="Ensembl"/>
        </authorList>
    </citation>
    <scope>IDENTIFICATION</scope>
    <source>
        <strain evidence="16">Thoroughbred</strain>
    </source>
</reference>
<evidence type="ECO:0000256" key="1">
    <source>
        <dbReference type="ARBA" id="ARBA00004167"/>
    </source>
</evidence>
<dbReference type="GeneTree" id="ENSGT00940000157682"/>
<keyword evidence="2" id="KW-0597">Phosphoprotein</keyword>
<dbReference type="GO" id="GO:0005977">
    <property type="term" value="P:glycogen metabolic process"/>
    <property type="evidence" value="ECO:0007669"/>
    <property type="project" value="UniProtKB-KW"/>
</dbReference>
<evidence type="ECO:0000256" key="7">
    <source>
        <dbReference type="ARBA" id="ARBA00023277"/>
    </source>
</evidence>
<dbReference type="Bgee" id="ENSECAG00000023243">
    <property type="expression patterns" value="Expressed in gluteus medius and 3 other cell types or tissues"/>
</dbReference>
<evidence type="ECO:0000256" key="6">
    <source>
        <dbReference type="ARBA" id="ARBA00023136"/>
    </source>
</evidence>
<evidence type="ECO:0000313" key="18">
    <source>
        <dbReference type="VGNC" id="VGNC:21768"/>
    </source>
</evidence>
<comment type="subcellular location">
    <subcellularLocation>
        <location evidence="1">Membrane</location>
        <topology evidence="1">Single-pass membrane protein</topology>
    </subcellularLocation>
</comment>
<dbReference type="PANTHER" id="PTHR12307">
    <property type="entry name" value="PROTEIN PHOSPHATASE 1 REGULATORY SUBUNIT"/>
    <property type="match status" value="1"/>
</dbReference>
<dbReference type="GO" id="GO:0016020">
    <property type="term" value="C:membrane"/>
    <property type="evidence" value="ECO:0007669"/>
    <property type="project" value="UniProtKB-SubCell"/>
</dbReference>
<sequence>MEPSEEPSQISKDNFLEVPNLSDSLSEDEEVKATFKPGFSPQPSRRGSESSEDMYLDSPPPGARRVSFADTFGFNLVSVKEFDCWDLPSVSTNFDLRKDIFHTEEYVLSPKFELPSSKEDLMQQLQVQKAILESTEYPPGSTSVKGVIRVLNISFEKLVYVRMSLDDWQTYYDILAEYIPNSCDGETDQFSFKISLVPPYQKDGSKVEFCIRYETSVGTFWSNNNGTNYILVCQKKEQEPEPVKQREEVSNKQIKGCLKVKSSKEESSGTSDENNSEDSKITGNISYLTFKQNLSLLLKPTIITILHGYNYINFSDTYIPSIVSSHEDKEDLETSNQNVKDVNREHDEHNGKELELMINQRLIRSTASRDEKNTFSTDPVDFPNKAEGLEKTQIHGEVYTDLFKRPLSPSSSAESSLKGDFYHNQKCSSGNECSHQPSEEITSDMGEIKPSLGDTRSDELVQLHIGSKEVLDDNANPAQGRSRVQVSCPSSDQLMADNKQHEGGAKKIEIKDWEHLRRDFHSDFHLEESIGKGSSKKDYDNAKNDKEEQRIHLDVNEKQSENFQSILHDQERKIGHPELNVEGIGASNRDLTVLPSKDTTVPTQAIRADTFHSRRTNLNWEEAVLTPEHDLLTSGGTTLGGIPGEGGSSRNGNVLRTAYLFQGEEEKLDWINPEDQNKNTQHKQSWNVLESQAKARESERNRTEQIKEQADCEDMWEKRDKTRSLKATPTEELFTCQETVSCELSSLADHGITGKAEAGTAYIIKTTSESTLESLSAREKAIIAKLPQETARSDRPMEVKETAFDPHEGRNDDSHYTLCQRDTVGVIYDNDFEKESRLGICNVHVDKMEKEETISMYNPGKTHDRKRRGIGNRTSVEESLHTITGNEKAASKPDLHLGMLPTEKKIFLENRDHGQVQELSKKTDVDAVIHSDLSSDTNRASQNGSHISNHHAKTSVPSYEQANAVENTVTTMTLQSISAKSEYDWNPTSETQGTEKHPHPGSIPEEVSRSSETVTSGSRRERCIGQIFQQGECSVEKSLGPRILISEDFESMEEARHENEGLINSRQSLYTSGDKEPEGSASACLPAQESQAQSSESLLSRYTNSKIPYFLLFVIFLITTYQYDLMIGLAFYLLSLYWLSWEGGRQKESVKK</sequence>
<reference evidence="16 17" key="1">
    <citation type="journal article" date="2009" name="Science">
        <title>Genome sequence, comparative analysis, and population genetics of the domestic horse.</title>
        <authorList>
            <consortium name="Broad Institute Genome Sequencing Platform"/>
            <consortium name="Broad Institute Whole Genome Assembly Team"/>
            <person name="Wade C.M."/>
            <person name="Giulotto E."/>
            <person name="Sigurdsson S."/>
            <person name="Zoli M."/>
            <person name="Gnerre S."/>
            <person name="Imsland F."/>
            <person name="Lear T.L."/>
            <person name="Adelson D.L."/>
            <person name="Bailey E."/>
            <person name="Bellone R.R."/>
            <person name="Bloecker H."/>
            <person name="Distl O."/>
            <person name="Edgar R.C."/>
            <person name="Garber M."/>
            <person name="Leeb T."/>
            <person name="Mauceli E."/>
            <person name="MacLeod J.N."/>
            <person name="Penedo M.C.T."/>
            <person name="Raison J.M."/>
            <person name="Sharpe T."/>
            <person name="Vogel J."/>
            <person name="Andersson L."/>
            <person name="Antczak D.F."/>
            <person name="Biagi T."/>
            <person name="Binns M.M."/>
            <person name="Chowdhary B.P."/>
            <person name="Coleman S.J."/>
            <person name="Della Valle G."/>
            <person name="Fryc S."/>
            <person name="Guerin G."/>
            <person name="Hasegawa T."/>
            <person name="Hill E.W."/>
            <person name="Jurka J."/>
            <person name="Kiialainen A."/>
            <person name="Lindgren G."/>
            <person name="Liu J."/>
            <person name="Magnani E."/>
            <person name="Mickelson J.R."/>
            <person name="Murray J."/>
            <person name="Nergadze S.G."/>
            <person name="Onofrio R."/>
            <person name="Pedroni S."/>
            <person name="Piras M.F."/>
            <person name="Raudsepp T."/>
            <person name="Rocchi M."/>
            <person name="Roeed K.H."/>
            <person name="Ryder O.A."/>
            <person name="Searle S."/>
            <person name="Skow L."/>
            <person name="Swinburne J.E."/>
            <person name="Syvaenen A.C."/>
            <person name="Tozaki T."/>
            <person name="Valberg S.J."/>
            <person name="Vaudin M."/>
            <person name="White J.R."/>
            <person name="Zody M.C."/>
            <person name="Lander E.S."/>
            <person name="Lindblad-Toh K."/>
        </authorList>
    </citation>
    <scope>NUCLEOTIDE SEQUENCE [LARGE SCALE GENOMIC DNA]</scope>
    <source>
        <strain evidence="16 17">Thoroughbred</strain>
    </source>
</reference>
<comment type="function">
    <text evidence="8">Seems to act as a glycogen-targeting subunit for PP1. PP1 is essential for cell division, and participates in the regulation of glycogen metabolism, muscle contractility and protein synthesis. Plays an important role in glycogen synthesis but is not essential for insulin activation of glycogen synthase.</text>
</comment>
<keyword evidence="7" id="KW-0119">Carbohydrate metabolism</keyword>
<feature type="region of interest" description="Disordered" evidence="13">
    <location>
        <begin position="427"/>
        <end position="453"/>
    </location>
</feature>
<dbReference type="PROSITE" id="PS51159">
    <property type="entry name" value="CBM21"/>
    <property type="match status" value="1"/>
</dbReference>
<evidence type="ECO:0000256" key="2">
    <source>
        <dbReference type="ARBA" id="ARBA00022553"/>
    </source>
</evidence>
<keyword evidence="6 14" id="KW-0472">Membrane</keyword>
<evidence type="ECO:0000256" key="8">
    <source>
        <dbReference type="ARBA" id="ARBA00058944"/>
    </source>
</evidence>
<keyword evidence="19" id="KW-1267">Proteomics identification</keyword>
<dbReference type="InterPro" id="IPR050782">
    <property type="entry name" value="PP1_regulatory_subunit_3"/>
</dbReference>
<name>A0A5F5Q4B8_HORSE</name>
<dbReference type="Pfam" id="PF03370">
    <property type="entry name" value="CBM_21"/>
    <property type="match status" value="1"/>
</dbReference>
<dbReference type="GO" id="GO:2001069">
    <property type="term" value="F:glycogen binding"/>
    <property type="evidence" value="ECO:0000318"/>
    <property type="project" value="GO_Central"/>
</dbReference>
<feature type="transmembrane region" description="Helical" evidence="14">
    <location>
        <begin position="1109"/>
        <end position="1139"/>
    </location>
</feature>